<dbReference type="SUPFAM" id="SSF53474">
    <property type="entry name" value="alpha/beta-Hydrolases"/>
    <property type="match status" value="1"/>
</dbReference>
<dbReference type="GO" id="GO:0016787">
    <property type="term" value="F:hydrolase activity"/>
    <property type="evidence" value="ECO:0007669"/>
    <property type="project" value="UniProtKB-KW"/>
</dbReference>
<dbReference type="Gene3D" id="3.40.50.1820">
    <property type="entry name" value="alpha/beta hydrolase"/>
    <property type="match status" value="1"/>
</dbReference>
<proteinExistence type="predicted"/>
<feature type="domain" description="AB hydrolase-1" evidence="1">
    <location>
        <begin position="40"/>
        <end position="286"/>
    </location>
</feature>
<evidence type="ECO:0000313" key="3">
    <source>
        <dbReference type="Proteomes" id="UP001519887"/>
    </source>
</evidence>
<accession>A0ABS7C684</accession>
<evidence type="ECO:0000313" key="2">
    <source>
        <dbReference type="EMBL" id="MBW7456407.1"/>
    </source>
</evidence>
<gene>
    <name evidence="2" type="ORF">K0U00_20440</name>
</gene>
<dbReference type="InterPro" id="IPR000073">
    <property type="entry name" value="AB_hydrolase_1"/>
</dbReference>
<name>A0ABS7C684_9BACL</name>
<keyword evidence="2" id="KW-0378">Hydrolase</keyword>
<dbReference type="PANTHER" id="PTHR43798:SF33">
    <property type="entry name" value="HYDROLASE, PUTATIVE (AFU_ORTHOLOGUE AFUA_2G14860)-RELATED"/>
    <property type="match status" value="1"/>
</dbReference>
<comment type="caution">
    <text evidence="2">The sequence shown here is derived from an EMBL/GenBank/DDBJ whole genome shotgun (WGS) entry which is preliminary data.</text>
</comment>
<reference evidence="2 3" key="1">
    <citation type="submission" date="2021-07" db="EMBL/GenBank/DDBJ databases">
        <title>Paenibacillus radiodurans sp. nov., isolated from the southeastern edge of Tengger Desert.</title>
        <authorList>
            <person name="Zhang G."/>
        </authorList>
    </citation>
    <scope>NUCLEOTIDE SEQUENCE [LARGE SCALE GENOMIC DNA]</scope>
    <source>
        <strain evidence="2 3">CCM 7311</strain>
    </source>
</reference>
<dbReference type="RefSeq" id="WP_210047049.1">
    <property type="nucleotide sequence ID" value="NZ_JBHLVU010000083.1"/>
</dbReference>
<dbReference type="Proteomes" id="UP001519887">
    <property type="component" value="Unassembled WGS sequence"/>
</dbReference>
<dbReference type="Pfam" id="PF00561">
    <property type="entry name" value="Abhydrolase_1"/>
    <property type="match status" value="1"/>
</dbReference>
<protein>
    <submittedName>
        <fullName evidence="2">Alpha/beta hydrolase</fullName>
    </submittedName>
</protein>
<dbReference type="EMBL" id="JAHZIK010000571">
    <property type="protein sequence ID" value="MBW7456407.1"/>
    <property type="molecule type" value="Genomic_DNA"/>
</dbReference>
<dbReference type="InterPro" id="IPR050266">
    <property type="entry name" value="AB_hydrolase_sf"/>
</dbReference>
<keyword evidence="3" id="KW-1185">Reference proteome</keyword>
<dbReference type="InterPro" id="IPR029058">
    <property type="entry name" value="AB_hydrolase_fold"/>
</dbReference>
<sequence>MRESFSNSSIYDSRGALALGEHKLSIDGVEQSYYVAGRGPVCLVHAGGPGFHWDYMRMPLLEKTMTVVYIESIGTGSSGMLPDGDYNMSRYAYYAHKVAEHIGARRPYFLGHSHGGFVGLQYALDYPDELGGLIVYSSAPCMGPDIGMEQVWQIELYAQRWPDRPEAQDAKQAWMDLITGAAQDSESTLNILRRLLPAFFGDYWNLPEEVEEWKANLNFTFDPNRKPHTWDVRDVLHTILAPALILVGENDFNCGPRWATEMAEKIPGSQLYTFEEGGHMSHVENPQEFTRVVSDFVSQVIRSK</sequence>
<dbReference type="PANTHER" id="PTHR43798">
    <property type="entry name" value="MONOACYLGLYCEROL LIPASE"/>
    <property type="match status" value="1"/>
</dbReference>
<organism evidence="2 3">
    <name type="scientific">Paenibacillus sepulcri</name>
    <dbReference type="NCBI Taxonomy" id="359917"/>
    <lineage>
        <taxon>Bacteria</taxon>
        <taxon>Bacillati</taxon>
        <taxon>Bacillota</taxon>
        <taxon>Bacilli</taxon>
        <taxon>Bacillales</taxon>
        <taxon>Paenibacillaceae</taxon>
        <taxon>Paenibacillus</taxon>
    </lineage>
</organism>
<evidence type="ECO:0000259" key="1">
    <source>
        <dbReference type="Pfam" id="PF00561"/>
    </source>
</evidence>